<protein>
    <submittedName>
        <fullName evidence="2">FIG092679: Fe-S oxidoreductase</fullName>
    </submittedName>
</protein>
<dbReference type="InterPro" id="IPR018768">
    <property type="entry name" value="DUF2344"/>
</dbReference>
<dbReference type="InterPro" id="IPR013785">
    <property type="entry name" value="Aldolase_TIM"/>
</dbReference>
<reference evidence="2" key="1">
    <citation type="submission" date="2018-06" db="EMBL/GenBank/DDBJ databases">
        <authorList>
            <person name="Zhirakovskaya E."/>
        </authorList>
    </citation>
    <scope>NUCLEOTIDE SEQUENCE</scope>
</reference>
<dbReference type="SUPFAM" id="SSF102114">
    <property type="entry name" value="Radical SAM enzymes"/>
    <property type="match status" value="1"/>
</dbReference>
<sequence>AAVDRGVLREIKTVKKTGFTIAPEAATERLRGVINKDLNGEDYERALHTLFSEGWLNLKLYFMIGLPTERDEDIEAIPAMVKHALKISRKYTGRFVNITVSISPFVPKPHTPFQWTGQDSPDRLREKINFLRGKLRKKGINFKVHDIRMSLLEAAFSRGGSGSAAVLGEAHALGAFLDGWSEFFDFSLWERAMDKAGVDLRDFSGKTWQEDEALPWDCVDVGVKKEYLRSEHEKAHEAERTTDCNRDRCHACGVGCRSGEFLSPSTVRYRPFSQEPPYRFTPVKVRVEYIKKGILRHLSHRELVNAFLRGLRRAGVPLVYSAGFSPSPKVSFGPPLNVGVEGESEYLDMEVYPPFDVSEYIHRINNELPGGVEIKEMDFIHRKVPSLSSFITVYEYEIRFPEDKPVRLLRQERINNEKFSDFIRNFDIIDDRTVRLRLKDLPDRKVKLSAIIDDLFGVPMEELEIVRKGLFGFKDGWVSPMELLRQSLAVGC</sequence>
<dbReference type="InterPro" id="IPR058240">
    <property type="entry name" value="rSAM_sf"/>
</dbReference>
<evidence type="ECO:0000313" key="2">
    <source>
        <dbReference type="EMBL" id="VAX27150.1"/>
    </source>
</evidence>
<name>A0A3B1CWV0_9ZZZZ</name>
<evidence type="ECO:0000259" key="1">
    <source>
        <dbReference type="Pfam" id="PF10105"/>
    </source>
</evidence>
<dbReference type="Gene3D" id="3.20.20.70">
    <property type="entry name" value="Aldolase class I"/>
    <property type="match status" value="1"/>
</dbReference>
<dbReference type="AlphaFoldDB" id="A0A3B1CWV0"/>
<dbReference type="Pfam" id="PF10105">
    <property type="entry name" value="DUF2344"/>
    <property type="match status" value="1"/>
</dbReference>
<feature type="domain" description="DUF2344" evidence="1">
    <location>
        <begin position="284"/>
        <end position="420"/>
    </location>
</feature>
<organism evidence="2">
    <name type="scientific">hydrothermal vent metagenome</name>
    <dbReference type="NCBI Taxonomy" id="652676"/>
    <lineage>
        <taxon>unclassified sequences</taxon>
        <taxon>metagenomes</taxon>
        <taxon>ecological metagenomes</taxon>
    </lineage>
</organism>
<dbReference type="EMBL" id="UOGH01000028">
    <property type="protein sequence ID" value="VAX27150.1"/>
    <property type="molecule type" value="Genomic_DNA"/>
</dbReference>
<proteinExistence type="predicted"/>
<gene>
    <name evidence="2" type="ORF">MNBD_NITROSPIRAE02-1280</name>
</gene>
<accession>A0A3B1CWV0</accession>
<feature type="non-terminal residue" evidence="2">
    <location>
        <position position="1"/>
    </location>
</feature>
<dbReference type="PANTHER" id="PTHR42731:SF1">
    <property type="entry name" value="RADICAL SAM DOMAIN PROTEIN"/>
    <property type="match status" value="1"/>
</dbReference>
<dbReference type="NCBIfam" id="TIGR03936">
    <property type="entry name" value="sam_1_link_chp"/>
    <property type="match status" value="1"/>
</dbReference>
<dbReference type="PANTHER" id="PTHR42731">
    <property type="entry name" value="SLL1084 PROTEIN"/>
    <property type="match status" value="1"/>
</dbReference>